<reference evidence="2 3" key="1">
    <citation type="journal article" date="2019" name="Sci. Rep.">
        <title>A high-quality genome of Eragrostis curvula grass provides insights into Poaceae evolution and supports new strategies to enhance forage quality.</title>
        <authorList>
            <person name="Carballo J."/>
            <person name="Santos B.A.C.M."/>
            <person name="Zappacosta D."/>
            <person name="Garbus I."/>
            <person name="Selva J.P."/>
            <person name="Gallo C.A."/>
            <person name="Diaz A."/>
            <person name="Albertini E."/>
            <person name="Caccamo M."/>
            <person name="Echenique V."/>
        </authorList>
    </citation>
    <scope>NUCLEOTIDE SEQUENCE [LARGE SCALE GENOMIC DNA]</scope>
    <source>
        <strain evidence="3">cv. Victoria</strain>
        <tissue evidence="2">Leaf</tissue>
    </source>
</reference>
<dbReference type="GO" id="GO:0004103">
    <property type="term" value="F:choline kinase activity"/>
    <property type="evidence" value="ECO:0007669"/>
    <property type="project" value="TreeGrafter"/>
</dbReference>
<dbReference type="Proteomes" id="UP000324897">
    <property type="component" value="Unassembled WGS sequence"/>
</dbReference>
<keyword evidence="3" id="KW-1185">Reference proteome</keyword>
<dbReference type="Gene3D" id="3.30.200.20">
    <property type="entry name" value="Phosphorylase Kinase, domain 1"/>
    <property type="match status" value="1"/>
</dbReference>
<evidence type="ECO:0008006" key="4">
    <source>
        <dbReference type="Google" id="ProtNLM"/>
    </source>
</evidence>
<sequence>MVAIENQGQVARAVETPRIPKEARGLLHELAAAWADVADCRALEVVPLKGAMTNEVYQVRWLTGELEAEPRKEREVRKVLVRIYGDGVDLFFDREDEVRTFECVSRHGQGPRLLGRFPNGRVEEFIHARTLSAADLRDPEISALVASKLREFHNLDMPGPKSVLIWDRLRNWLKSAKNLCSPEEAKEFRLESLENEITSLENKFSGDYHWVGFCHNDLQYGNIMIDEETNMLTIIDYEYASFNPVAYDIANHFCEMAADYHSPEPHILDYSKYPALLTLYSLLPFYATDIDEQKRFVKTYLSTSGEEPDAEEVENLLQSIDKYSLASHLVWGLWGIISDHVNDIDFDYKEYARQRFEQYWQKKSIILTS</sequence>
<dbReference type="Gene3D" id="3.90.1200.10">
    <property type="match status" value="1"/>
</dbReference>
<dbReference type="Pfam" id="PF01633">
    <property type="entry name" value="Choline_kinase"/>
    <property type="match status" value="1"/>
</dbReference>
<evidence type="ECO:0000313" key="3">
    <source>
        <dbReference type="Proteomes" id="UP000324897"/>
    </source>
</evidence>
<dbReference type="GO" id="GO:0005737">
    <property type="term" value="C:cytoplasm"/>
    <property type="evidence" value="ECO:0007669"/>
    <property type="project" value="TreeGrafter"/>
</dbReference>
<dbReference type="GO" id="GO:0004305">
    <property type="term" value="F:ethanolamine kinase activity"/>
    <property type="evidence" value="ECO:0007669"/>
    <property type="project" value="TreeGrafter"/>
</dbReference>
<dbReference type="PANTHER" id="PTHR22603:SF100">
    <property type="entry name" value="OS01G0717000 PROTEIN"/>
    <property type="match status" value="1"/>
</dbReference>
<dbReference type="EMBL" id="RWGY01000009">
    <property type="protein sequence ID" value="TVU35303.1"/>
    <property type="molecule type" value="Genomic_DNA"/>
</dbReference>
<dbReference type="SUPFAM" id="SSF56112">
    <property type="entry name" value="Protein kinase-like (PK-like)"/>
    <property type="match status" value="1"/>
</dbReference>
<comment type="caution">
    <text evidence="2">The sequence shown here is derived from an EMBL/GenBank/DDBJ whole genome shotgun (WGS) entry which is preliminary data.</text>
</comment>
<accession>A0A5J9VGS8</accession>
<dbReference type="CDD" id="cd05157">
    <property type="entry name" value="ETNK_euk"/>
    <property type="match status" value="1"/>
</dbReference>
<name>A0A5J9VGS8_9POAL</name>
<proteinExistence type="inferred from homology"/>
<dbReference type="Gramene" id="TVU35303">
    <property type="protein sequence ID" value="TVU35303"/>
    <property type="gene ID" value="EJB05_17187"/>
</dbReference>
<evidence type="ECO:0000256" key="1">
    <source>
        <dbReference type="ARBA" id="ARBA00038211"/>
    </source>
</evidence>
<gene>
    <name evidence="2" type="ORF">EJB05_17187</name>
</gene>
<evidence type="ECO:0000313" key="2">
    <source>
        <dbReference type="EMBL" id="TVU35303.1"/>
    </source>
</evidence>
<dbReference type="OrthoDB" id="10267235at2759"/>
<dbReference type="PANTHER" id="PTHR22603">
    <property type="entry name" value="CHOLINE/ETHANOALAMINE KINASE"/>
    <property type="match status" value="1"/>
</dbReference>
<organism evidence="2 3">
    <name type="scientific">Eragrostis curvula</name>
    <name type="common">weeping love grass</name>
    <dbReference type="NCBI Taxonomy" id="38414"/>
    <lineage>
        <taxon>Eukaryota</taxon>
        <taxon>Viridiplantae</taxon>
        <taxon>Streptophyta</taxon>
        <taxon>Embryophyta</taxon>
        <taxon>Tracheophyta</taxon>
        <taxon>Spermatophyta</taxon>
        <taxon>Magnoliopsida</taxon>
        <taxon>Liliopsida</taxon>
        <taxon>Poales</taxon>
        <taxon>Poaceae</taxon>
        <taxon>PACMAD clade</taxon>
        <taxon>Chloridoideae</taxon>
        <taxon>Eragrostideae</taxon>
        <taxon>Eragrostidinae</taxon>
        <taxon>Eragrostis</taxon>
    </lineage>
</organism>
<comment type="similarity">
    <text evidence="1">Belongs to the choline/ethanolamine kinase family.</text>
</comment>
<dbReference type="GO" id="GO:0006646">
    <property type="term" value="P:phosphatidylethanolamine biosynthetic process"/>
    <property type="evidence" value="ECO:0007669"/>
    <property type="project" value="TreeGrafter"/>
</dbReference>
<dbReference type="AlphaFoldDB" id="A0A5J9VGS8"/>
<dbReference type="InterPro" id="IPR011009">
    <property type="entry name" value="Kinase-like_dom_sf"/>
</dbReference>
<protein>
    <recommendedName>
        <fullName evidence="4">Choline kinase N-terminal domain-containing protein</fullName>
    </recommendedName>
</protein>